<dbReference type="InterPro" id="IPR009003">
    <property type="entry name" value="Peptidase_S1_PA"/>
</dbReference>
<dbReference type="GO" id="GO:0004252">
    <property type="term" value="F:serine-type endopeptidase activity"/>
    <property type="evidence" value="ECO:0007669"/>
    <property type="project" value="InterPro"/>
</dbReference>
<evidence type="ECO:0000256" key="1">
    <source>
        <dbReference type="ARBA" id="ARBA00004239"/>
    </source>
</evidence>
<dbReference type="PROSITE" id="PS00135">
    <property type="entry name" value="TRYPSIN_SER"/>
    <property type="match status" value="1"/>
</dbReference>
<dbReference type="AlphaFoldDB" id="A0AAW1LSZ4"/>
<keyword evidence="2 6" id="KW-0645">Protease</keyword>
<keyword evidence="7" id="KW-0732">Signal</keyword>
<feature type="domain" description="Peptidase S1" evidence="8">
    <location>
        <begin position="22"/>
        <end position="268"/>
    </location>
</feature>
<dbReference type="FunFam" id="2.40.10.10:FF:000036">
    <property type="entry name" value="Trypsin beta"/>
    <property type="match status" value="1"/>
</dbReference>
<dbReference type="PANTHER" id="PTHR24252">
    <property type="entry name" value="ACROSIN-RELATED"/>
    <property type="match status" value="1"/>
</dbReference>
<dbReference type="PRINTS" id="PR00722">
    <property type="entry name" value="CHYMOTRYPSIN"/>
</dbReference>
<proteinExistence type="predicted"/>
<comment type="caution">
    <text evidence="9">The sequence shown here is derived from an EMBL/GenBank/DDBJ whole genome shotgun (WGS) entry which is preliminary data.</text>
</comment>
<protein>
    <submittedName>
        <fullName evidence="9">Trypsin</fullName>
    </submittedName>
</protein>
<dbReference type="SUPFAM" id="SSF50494">
    <property type="entry name" value="Trypsin-like serine proteases"/>
    <property type="match status" value="1"/>
</dbReference>
<accession>A0AAW1LSZ4</accession>
<dbReference type="GO" id="GO:0006508">
    <property type="term" value="P:proteolysis"/>
    <property type="evidence" value="ECO:0007669"/>
    <property type="project" value="UniProtKB-KW"/>
</dbReference>
<dbReference type="FunFam" id="2.40.10.10:FF:000004">
    <property type="entry name" value="Tryptase gamma 1"/>
    <property type="match status" value="1"/>
</dbReference>
<dbReference type="InterPro" id="IPR001314">
    <property type="entry name" value="Peptidase_S1A"/>
</dbReference>
<dbReference type="Pfam" id="PF00089">
    <property type="entry name" value="Trypsin"/>
    <property type="match status" value="1"/>
</dbReference>
<feature type="chain" id="PRO_5043901047" evidence="7">
    <location>
        <begin position="17"/>
        <end position="268"/>
    </location>
</feature>
<name>A0AAW1LSZ4_POPJA</name>
<dbReference type="PANTHER" id="PTHR24252:SF7">
    <property type="entry name" value="HYALIN"/>
    <property type="match status" value="1"/>
</dbReference>
<keyword evidence="4 6" id="KW-0720">Serine protease</keyword>
<keyword evidence="3 6" id="KW-0378">Hydrolase</keyword>
<evidence type="ECO:0000259" key="8">
    <source>
        <dbReference type="PROSITE" id="PS50240"/>
    </source>
</evidence>
<dbReference type="SMART" id="SM00020">
    <property type="entry name" value="Tryp_SPc"/>
    <property type="match status" value="1"/>
</dbReference>
<reference evidence="9 10" key="1">
    <citation type="journal article" date="2024" name="BMC Genomics">
        <title>De novo assembly and annotation of Popillia japonica's genome with initial clues to its potential as an invasive pest.</title>
        <authorList>
            <person name="Cucini C."/>
            <person name="Boschi S."/>
            <person name="Funari R."/>
            <person name="Cardaioli E."/>
            <person name="Iannotti N."/>
            <person name="Marturano G."/>
            <person name="Paoli F."/>
            <person name="Bruttini M."/>
            <person name="Carapelli A."/>
            <person name="Frati F."/>
            <person name="Nardi F."/>
        </authorList>
    </citation>
    <scope>NUCLEOTIDE SEQUENCE [LARGE SCALE GENOMIC DNA]</scope>
    <source>
        <strain evidence="9">DMR45628</strain>
    </source>
</reference>
<evidence type="ECO:0000256" key="4">
    <source>
        <dbReference type="ARBA" id="ARBA00022825"/>
    </source>
</evidence>
<keyword evidence="5" id="KW-1015">Disulfide bond</keyword>
<evidence type="ECO:0000256" key="5">
    <source>
        <dbReference type="ARBA" id="ARBA00023157"/>
    </source>
</evidence>
<evidence type="ECO:0000313" key="10">
    <source>
        <dbReference type="Proteomes" id="UP001458880"/>
    </source>
</evidence>
<evidence type="ECO:0000256" key="3">
    <source>
        <dbReference type="ARBA" id="ARBA00022801"/>
    </source>
</evidence>
<dbReference type="InterPro" id="IPR001254">
    <property type="entry name" value="Trypsin_dom"/>
</dbReference>
<dbReference type="CDD" id="cd00190">
    <property type="entry name" value="Tryp_SPc"/>
    <property type="match status" value="1"/>
</dbReference>
<organism evidence="9 10">
    <name type="scientific">Popillia japonica</name>
    <name type="common">Japanese beetle</name>
    <dbReference type="NCBI Taxonomy" id="7064"/>
    <lineage>
        <taxon>Eukaryota</taxon>
        <taxon>Metazoa</taxon>
        <taxon>Ecdysozoa</taxon>
        <taxon>Arthropoda</taxon>
        <taxon>Hexapoda</taxon>
        <taxon>Insecta</taxon>
        <taxon>Pterygota</taxon>
        <taxon>Neoptera</taxon>
        <taxon>Endopterygota</taxon>
        <taxon>Coleoptera</taxon>
        <taxon>Polyphaga</taxon>
        <taxon>Scarabaeiformia</taxon>
        <taxon>Scarabaeidae</taxon>
        <taxon>Rutelinae</taxon>
        <taxon>Popillia</taxon>
    </lineage>
</organism>
<dbReference type="InterPro" id="IPR033116">
    <property type="entry name" value="TRYPSIN_SER"/>
</dbReference>
<dbReference type="GO" id="GO:0005576">
    <property type="term" value="C:extracellular region"/>
    <property type="evidence" value="ECO:0007669"/>
    <property type="project" value="UniProtKB-SubCell"/>
</dbReference>
<dbReference type="PROSITE" id="PS50240">
    <property type="entry name" value="TRYPSIN_DOM"/>
    <property type="match status" value="1"/>
</dbReference>
<dbReference type="EMBL" id="JASPKY010000113">
    <property type="protein sequence ID" value="KAK9736498.1"/>
    <property type="molecule type" value="Genomic_DNA"/>
</dbReference>
<evidence type="ECO:0000256" key="7">
    <source>
        <dbReference type="SAM" id="SignalP"/>
    </source>
</evidence>
<dbReference type="InterPro" id="IPR018114">
    <property type="entry name" value="TRYPSIN_HIS"/>
</dbReference>
<dbReference type="PROSITE" id="PS00134">
    <property type="entry name" value="TRYPSIN_HIS"/>
    <property type="match status" value="1"/>
</dbReference>
<dbReference type="Gene3D" id="2.40.10.10">
    <property type="entry name" value="Trypsin-like serine proteases"/>
    <property type="match status" value="1"/>
</dbReference>
<keyword evidence="10" id="KW-1185">Reference proteome</keyword>
<comment type="subcellular location">
    <subcellularLocation>
        <location evidence="1">Secreted</location>
        <location evidence="1">Extracellular space</location>
    </subcellularLocation>
</comment>
<evidence type="ECO:0000256" key="2">
    <source>
        <dbReference type="ARBA" id="ARBA00022670"/>
    </source>
</evidence>
<dbReference type="InterPro" id="IPR043504">
    <property type="entry name" value="Peptidase_S1_PA_chymotrypsin"/>
</dbReference>
<evidence type="ECO:0000313" key="9">
    <source>
        <dbReference type="EMBL" id="KAK9736498.1"/>
    </source>
</evidence>
<feature type="signal peptide" evidence="7">
    <location>
        <begin position="1"/>
        <end position="16"/>
    </location>
</feature>
<gene>
    <name evidence="9" type="ORF">QE152_g12448</name>
</gene>
<evidence type="ECO:0000256" key="6">
    <source>
        <dbReference type="RuleBase" id="RU363034"/>
    </source>
</evidence>
<dbReference type="Proteomes" id="UP001458880">
    <property type="component" value="Unassembled WGS sequence"/>
</dbReference>
<sequence length="268" mass="27622">MKVLIALAVIVSSALAAPSLRIAGGQDASRDEFPYQISMQWGLLGIWSHICGGSIISEQWIVTAAHCITETPSIGSYRIKAGILNLDDNVASLQTISVASTTVHEGYQGGVNPNDIALLRLNDIALLRLSSPLSWSNSVQPISLPSPGVVPTGNSILSGWGSVSTTNVASMPNTLQKATLPLLDLNTCANALVSLFGTSNPLASTNVCTGPLSGGISACSGDSGGPLAQNGELIGIVSWGVTPCGTFGAPSVYVQTSSFIDWISRNTA</sequence>